<dbReference type="PANTHER" id="PTHR47165:SF4">
    <property type="entry name" value="OS03G0429900 PROTEIN"/>
    <property type="match status" value="1"/>
</dbReference>
<dbReference type="PaxDb" id="3880-AES98617"/>
<dbReference type="Gene3D" id="2.40.50.140">
    <property type="entry name" value="Nucleic acid-binding proteins"/>
    <property type="match status" value="1"/>
</dbReference>
<accession>G7KE73</accession>
<dbReference type="HOGENOM" id="CLU_2254143_0_0_1"/>
<dbReference type="KEGG" id="mtr:11426299"/>
<evidence type="ECO:0000313" key="4">
    <source>
        <dbReference type="EnsemblPlants" id="AES98617"/>
    </source>
</evidence>
<feature type="domain" description="Replication protein A 70 kDa DNA-binding subunit B/D first OB fold" evidence="2">
    <location>
        <begin position="30"/>
        <end position="100"/>
    </location>
</feature>
<reference evidence="4" key="3">
    <citation type="submission" date="2015-04" db="UniProtKB">
        <authorList>
            <consortium name="EnsemblPlants"/>
        </authorList>
    </citation>
    <scope>IDENTIFICATION</scope>
    <source>
        <strain evidence="4">cv. Jemalong A17</strain>
    </source>
</reference>
<dbReference type="OrthoDB" id="1914402at2759"/>
<organism evidence="3 5">
    <name type="scientific">Medicago truncatula</name>
    <name type="common">Barrel medic</name>
    <name type="synonym">Medicago tribuloides</name>
    <dbReference type="NCBI Taxonomy" id="3880"/>
    <lineage>
        <taxon>Eukaryota</taxon>
        <taxon>Viridiplantae</taxon>
        <taxon>Streptophyta</taxon>
        <taxon>Embryophyta</taxon>
        <taxon>Tracheophyta</taxon>
        <taxon>Spermatophyta</taxon>
        <taxon>Magnoliopsida</taxon>
        <taxon>eudicotyledons</taxon>
        <taxon>Gunneridae</taxon>
        <taxon>Pentapetalae</taxon>
        <taxon>rosids</taxon>
        <taxon>fabids</taxon>
        <taxon>Fabales</taxon>
        <taxon>Fabaceae</taxon>
        <taxon>Papilionoideae</taxon>
        <taxon>50 kb inversion clade</taxon>
        <taxon>NPAAA clade</taxon>
        <taxon>Hologalegina</taxon>
        <taxon>IRL clade</taxon>
        <taxon>Trifolieae</taxon>
        <taxon>Medicago</taxon>
    </lineage>
</organism>
<dbReference type="Proteomes" id="UP000002051">
    <property type="component" value="Chromosome 5"/>
</dbReference>
<dbReference type="InterPro" id="IPR012340">
    <property type="entry name" value="NA-bd_OB-fold"/>
</dbReference>
<dbReference type="EnsemblPlants" id="AES98617">
    <property type="protein sequence ID" value="AES98617"/>
    <property type="gene ID" value="MTR_5g070620"/>
</dbReference>
<name>G7KE73_MEDTR</name>
<dbReference type="CDD" id="cd04480">
    <property type="entry name" value="RPA1_DBD_A_like"/>
    <property type="match status" value="1"/>
</dbReference>
<sequence length="104" mass="11612">MSSAMLKGSRHGGKIPKSGLQTRAGADSSFDLLSDAAPGKESWRFIVRVVRLWEAPAFLHPEQVNSVEMVLVDEKGVRIHATIRKQLLYLFHNKLVEGVVYKLP</sequence>
<reference evidence="3 5" key="1">
    <citation type="journal article" date="2011" name="Nature">
        <title>The Medicago genome provides insight into the evolution of rhizobial symbioses.</title>
        <authorList>
            <person name="Young N.D."/>
            <person name="Debelle F."/>
            <person name="Oldroyd G.E."/>
            <person name="Geurts R."/>
            <person name="Cannon S.B."/>
            <person name="Udvardi M.K."/>
            <person name="Benedito V.A."/>
            <person name="Mayer K.F."/>
            <person name="Gouzy J."/>
            <person name="Schoof H."/>
            <person name="Van de Peer Y."/>
            <person name="Proost S."/>
            <person name="Cook D.R."/>
            <person name="Meyers B.C."/>
            <person name="Spannagl M."/>
            <person name="Cheung F."/>
            <person name="De Mita S."/>
            <person name="Krishnakumar V."/>
            <person name="Gundlach H."/>
            <person name="Zhou S."/>
            <person name="Mudge J."/>
            <person name="Bharti A.K."/>
            <person name="Murray J.D."/>
            <person name="Naoumkina M.A."/>
            <person name="Rosen B."/>
            <person name="Silverstein K.A."/>
            <person name="Tang H."/>
            <person name="Rombauts S."/>
            <person name="Zhao P.X."/>
            <person name="Zhou P."/>
            <person name="Barbe V."/>
            <person name="Bardou P."/>
            <person name="Bechner M."/>
            <person name="Bellec A."/>
            <person name="Berger A."/>
            <person name="Berges H."/>
            <person name="Bidwell S."/>
            <person name="Bisseling T."/>
            <person name="Choisne N."/>
            <person name="Couloux A."/>
            <person name="Denny R."/>
            <person name="Deshpande S."/>
            <person name="Dai X."/>
            <person name="Doyle J.J."/>
            <person name="Dudez A.M."/>
            <person name="Farmer A.D."/>
            <person name="Fouteau S."/>
            <person name="Franken C."/>
            <person name="Gibelin C."/>
            <person name="Gish J."/>
            <person name="Goldstein S."/>
            <person name="Gonzalez A.J."/>
            <person name="Green P.J."/>
            <person name="Hallab A."/>
            <person name="Hartog M."/>
            <person name="Hua A."/>
            <person name="Humphray S.J."/>
            <person name="Jeong D.H."/>
            <person name="Jing Y."/>
            <person name="Jocker A."/>
            <person name="Kenton S.M."/>
            <person name="Kim D.J."/>
            <person name="Klee K."/>
            <person name="Lai H."/>
            <person name="Lang C."/>
            <person name="Lin S."/>
            <person name="Macmil S.L."/>
            <person name="Magdelenat G."/>
            <person name="Matthews L."/>
            <person name="McCorrison J."/>
            <person name="Monaghan E.L."/>
            <person name="Mun J.H."/>
            <person name="Najar F.Z."/>
            <person name="Nicholson C."/>
            <person name="Noirot C."/>
            <person name="O'Bleness M."/>
            <person name="Paule C.R."/>
            <person name="Poulain J."/>
            <person name="Prion F."/>
            <person name="Qin B."/>
            <person name="Qu C."/>
            <person name="Retzel E.F."/>
            <person name="Riddle C."/>
            <person name="Sallet E."/>
            <person name="Samain S."/>
            <person name="Samson N."/>
            <person name="Sanders I."/>
            <person name="Saurat O."/>
            <person name="Scarpelli C."/>
            <person name="Schiex T."/>
            <person name="Segurens B."/>
            <person name="Severin A.J."/>
            <person name="Sherrier D.J."/>
            <person name="Shi R."/>
            <person name="Sims S."/>
            <person name="Singer S.R."/>
            <person name="Sinharoy S."/>
            <person name="Sterck L."/>
            <person name="Viollet A."/>
            <person name="Wang B.B."/>
            <person name="Wang K."/>
            <person name="Wang M."/>
            <person name="Wang X."/>
            <person name="Warfsmann J."/>
            <person name="Weissenbach J."/>
            <person name="White D.D."/>
            <person name="White J.D."/>
            <person name="Wiley G.B."/>
            <person name="Wincker P."/>
            <person name="Xing Y."/>
            <person name="Yang L."/>
            <person name="Yao Z."/>
            <person name="Ying F."/>
            <person name="Zhai J."/>
            <person name="Zhou L."/>
            <person name="Zuber A."/>
            <person name="Denarie J."/>
            <person name="Dixon R.A."/>
            <person name="May G.D."/>
            <person name="Schwartz D.C."/>
            <person name="Rogers J."/>
            <person name="Quetier F."/>
            <person name="Town C.D."/>
            <person name="Roe B.A."/>
        </authorList>
    </citation>
    <scope>NUCLEOTIDE SEQUENCE [LARGE SCALE GENOMIC DNA]</scope>
    <source>
        <strain evidence="3">A17</strain>
        <strain evidence="4 5">cv. Jemalong A17</strain>
    </source>
</reference>
<evidence type="ECO:0000313" key="3">
    <source>
        <dbReference type="EMBL" id="AES98617.1"/>
    </source>
</evidence>
<keyword evidence="5" id="KW-1185">Reference proteome</keyword>
<dbReference type="AlphaFoldDB" id="G7KE73"/>
<evidence type="ECO:0000313" key="5">
    <source>
        <dbReference type="Proteomes" id="UP000002051"/>
    </source>
</evidence>
<dbReference type="InterPro" id="IPR003871">
    <property type="entry name" value="RFA1B/D_OB_1st"/>
</dbReference>
<dbReference type="EMBL" id="CM001221">
    <property type="protein sequence ID" value="AES98617.1"/>
    <property type="molecule type" value="Genomic_DNA"/>
</dbReference>
<evidence type="ECO:0000256" key="1">
    <source>
        <dbReference type="SAM" id="MobiDB-lite"/>
    </source>
</evidence>
<protein>
    <recommendedName>
        <fullName evidence="2">Replication protein A 70 kDa DNA-binding subunit B/D first OB fold domain-containing protein</fullName>
    </recommendedName>
</protein>
<proteinExistence type="predicted"/>
<gene>
    <name evidence="4" type="primary">11426299</name>
    <name evidence="3" type="ordered locus">MTR_5g070620</name>
</gene>
<reference evidence="3 5" key="2">
    <citation type="journal article" date="2014" name="BMC Genomics">
        <title>An improved genome release (version Mt4.0) for the model legume Medicago truncatula.</title>
        <authorList>
            <person name="Tang H."/>
            <person name="Krishnakumar V."/>
            <person name="Bidwell S."/>
            <person name="Rosen B."/>
            <person name="Chan A."/>
            <person name="Zhou S."/>
            <person name="Gentzbittel L."/>
            <person name="Childs K.L."/>
            <person name="Yandell M."/>
            <person name="Gundlach H."/>
            <person name="Mayer K.F."/>
            <person name="Schwartz D.C."/>
            <person name="Town C.D."/>
        </authorList>
    </citation>
    <scope>GENOME REANNOTATION</scope>
    <source>
        <strain evidence="4 5">cv. Jemalong A17</strain>
    </source>
</reference>
<dbReference type="SUPFAM" id="SSF50249">
    <property type="entry name" value="Nucleic acid-binding proteins"/>
    <property type="match status" value="1"/>
</dbReference>
<evidence type="ECO:0000259" key="2">
    <source>
        <dbReference type="Pfam" id="PF02721"/>
    </source>
</evidence>
<dbReference type="PANTHER" id="PTHR47165">
    <property type="entry name" value="OS03G0429900 PROTEIN"/>
    <property type="match status" value="1"/>
</dbReference>
<dbReference type="Pfam" id="PF02721">
    <property type="entry name" value="DUF223"/>
    <property type="match status" value="1"/>
</dbReference>
<feature type="region of interest" description="Disordered" evidence="1">
    <location>
        <begin position="1"/>
        <end position="22"/>
    </location>
</feature>